<comment type="subcellular location">
    <subcellularLocation>
        <location evidence="1">Cell membrane</location>
        <topology evidence="1">Multi-pass membrane protein</topology>
    </subcellularLocation>
</comment>
<keyword evidence="1" id="KW-0812">Transmembrane</keyword>
<evidence type="ECO:0000256" key="2">
    <source>
        <dbReference type="SAM" id="MobiDB-lite"/>
    </source>
</evidence>
<dbReference type="PROSITE" id="PS50895">
    <property type="entry name" value="SURF1"/>
    <property type="match status" value="1"/>
</dbReference>
<keyword evidence="1" id="KW-1003">Cell membrane</keyword>
<proteinExistence type="inferred from homology"/>
<feature type="chain" id="PRO_5038556139" description="SURF1-like protein" evidence="3">
    <location>
        <begin position="22"/>
        <end position="258"/>
    </location>
</feature>
<evidence type="ECO:0000256" key="1">
    <source>
        <dbReference type="RuleBase" id="RU363076"/>
    </source>
</evidence>
<keyword evidence="3" id="KW-0732">Signal</keyword>
<name>A0A3N2C0G6_9MICO</name>
<dbReference type="Pfam" id="PF02104">
    <property type="entry name" value="SURF1"/>
    <property type="match status" value="1"/>
</dbReference>
<dbReference type="GO" id="GO:0005886">
    <property type="term" value="C:plasma membrane"/>
    <property type="evidence" value="ECO:0007669"/>
    <property type="project" value="UniProtKB-SubCell"/>
</dbReference>
<reference evidence="4 5" key="1">
    <citation type="submission" date="2018-11" db="EMBL/GenBank/DDBJ databases">
        <title>Sequencing the genomes of 1000 actinobacteria strains.</title>
        <authorList>
            <person name="Klenk H.-P."/>
        </authorList>
    </citation>
    <scope>NUCLEOTIDE SEQUENCE [LARGE SCALE GENOMIC DNA]</scope>
    <source>
        <strain evidence="4 5">DSM 14012</strain>
    </source>
</reference>
<dbReference type="RefSeq" id="WP_085510269.1">
    <property type="nucleotide sequence ID" value="NZ_FXAP01000001.1"/>
</dbReference>
<comment type="caution">
    <text evidence="1">Lacks conserved residue(s) required for the propagation of feature annotation.</text>
</comment>
<dbReference type="EMBL" id="RKHL01000001">
    <property type="protein sequence ID" value="ROR80988.1"/>
    <property type="molecule type" value="Genomic_DNA"/>
</dbReference>
<keyword evidence="1" id="KW-0472">Membrane</keyword>
<feature type="region of interest" description="Disordered" evidence="2">
    <location>
        <begin position="135"/>
        <end position="158"/>
    </location>
</feature>
<evidence type="ECO:0000313" key="4">
    <source>
        <dbReference type="EMBL" id="ROR80988.1"/>
    </source>
</evidence>
<organism evidence="4 5">
    <name type="scientific">Plantibacter flavus</name>
    <dbReference type="NCBI Taxonomy" id="150123"/>
    <lineage>
        <taxon>Bacteria</taxon>
        <taxon>Bacillati</taxon>
        <taxon>Actinomycetota</taxon>
        <taxon>Actinomycetes</taxon>
        <taxon>Micrococcales</taxon>
        <taxon>Microbacteriaceae</taxon>
        <taxon>Plantibacter</taxon>
    </lineage>
</organism>
<dbReference type="Proteomes" id="UP000266915">
    <property type="component" value="Unassembled WGS sequence"/>
</dbReference>
<dbReference type="CDD" id="cd06662">
    <property type="entry name" value="SURF1"/>
    <property type="match status" value="1"/>
</dbReference>
<evidence type="ECO:0000313" key="5">
    <source>
        <dbReference type="Proteomes" id="UP000266915"/>
    </source>
</evidence>
<comment type="caution">
    <text evidence="4">The sequence shown here is derived from an EMBL/GenBank/DDBJ whole genome shotgun (WGS) entry which is preliminary data.</text>
</comment>
<dbReference type="AlphaFoldDB" id="A0A3N2C0G6"/>
<protein>
    <recommendedName>
        <fullName evidence="1">SURF1-like protein</fullName>
    </recommendedName>
</protein>
<gene>
    <name evidence="4" type="ORF">EDD42_1035</name>
</gene>
<feature type="transmembrane region" description="Helical" evidence="1">
    <location>
        <begin position="211"/>
        <end position="232"/>
    </location>
</feature>
<keyword evidence="1" id="KW-1133">Transmembrane helix</keyword>
<sequence length="258" mass="27948">MLRPRWIGVLVLCLAVAGAFAALGQWQLARAIESGQVVPTETESVRPLADVLEPGVGIREADAGQRVSVSGMWVPEDYLVVGDRVNDGTLGYWVTGHLATDRPDQAGLAVALGWTKDRETADRVAEALNADAPTGAVELEGRLNPPEGPEEPAADAAPTDLDNMSVAALLNRWNDADGLRVFSAFVVDDVAVDGLEPISSPAPSQEIQLNWLNIFYAAEWVVFACFAVFLWFRLAKDAWEREIEELEDAEEEAAALRP</sequence>
<dbReference type="InterPro" id="IPR002994">
    <property type="entry name" value="Surf1/Shy1"/>
</dbReference>
<comment type="similarity">
    <text evidence="1">Belongs to the SURF1 family.</text>
</comment>
<feature type="signal peptide" evidence="3">
    <location>
        <begin position="1"/>
        <end position="21"/>
    </location>
</feature>
<keyword evidence="5" id="KW-1185">Reference proteome</keyword>
<evidence type="ECO:0000256" key="3">
    <source>
        <dbReference type="SAM" id="SignalP"/>
    </source>
</evidence>
<accession>A0A3N2C0G6</accession>